<dbReference type="EMBL" id="MU251259">
    <property type="protein sequence ID" value="KAG9253143.1"/>
    <property type="molecule type" value="Genomic_DNA"/>
</dbReference>
<accession>A0A9P7ZKG4</accession>
<protein>
    <submittedName>
        <fullName evidence="2">Uncharacterized protein</fullName>
    </submittedName>
</protein>
<gene>
    <name evidence="2" type="ORF">F5Z01DRAFT_175725</name>
</gene>
<keyword evidence="1" id="KW-0732">Signal</keyword>
<dbReference type="GeneID" id="70288850"/>
<proteinExistence type="predicted"/>
<feature type="signal peptide" evidence="1">
    <location>
        <begin position="1"/>
        <end position="20"/>
    </location>
</feature>
<evidence type="ECO:0000313" key="2">
    <source>
        <dbReference type="EMBL" id="KAG9253143.1"/>
    </source>
</evidence>
<dbReference type="RefSeq" id="XP_046117067.1">
    <property type="nucleotide sequence ID" value="XM_046257947.1"/>
</dbReference>
<comment type="caution">
    <text evidence="2">The sequence shown here is derived from an EMBL/GenBank/DDBJ whole genome shotgun (WGS) entry which is preliminary data.</text>
</comment>
<keyword evidence="3" id="KW-1185">Reference proteome</keyword>
<sequence>MMRIAFAIWQLCNAAPAATAVFRARCRCTRHAKGPTHVCDVAVFYARVNAQTPDPDIENPPDLDFENVLCKTSWRKGAQSPKQMALLPSPPCRDGELDLSWLLSKHKVGQLGLSGTRVDGGLAAVLTRRNDGLRHWNAVLLCQGTVERGVVVDSSR</sequence>
<feature type="chain" id="PRO_5040471303" evidence="1">
    <location>
        <begin position="21"/>
        <end position="156"/>
    </location>
</feature>
<dbReference type="Proteomes" id="UP000887229">
    <property type="component" value="Unassembled WGS sequence"/>
</dbReference>
<evidence type="ECO:0000313" key="3">
    <source>
        <dbReference type="Proteomes" id="UP000887229"/>
    </source>
</evidence>
<evidence type="ECO:0000256" key="1">
    <source>
        <dbReference type="SAM" id="SignalP"/>
    </source>
</evidence>
<dbReference type="AlphaFoldDB" id="A0A9P7ZKG4"/>
<organism evidence="2 3">
    <name type="scientific">Emericellopsis atlantica</name>
    <dbReference type="NCBI Taxonomy" id="2614577"/>
    <lineage>
        <taxon>Eukaryota</taxon>
        <taxon>Fungi</taxon>
        <taxon>Dikarya</taxon>
        <taxon>Ascomycota</taxon>
        <taxon>Pezizomycotina</taxon>
        <taxon>Sordariomycetes</taxon>
        <taxon>Hypocreomycetidae</taxon>
        <taxon>Hypocreales</taxon>
        <taxon>Bionectriaceae</taxon>
        <taxon>Emericellopsis</taxon>
    </lineage>
</organism>
<reference evidence="2" key="1">
    <citation type="journal article" date="2021" name="IMA Fungus">
        <title>Genomic characterization of three marine fungi, including Emericellopsis atlantica sp. nov. with signatures of a generalist lifestyle and marine biomass degradation.</title>
        <authorList>
            <person name="Hagestad O.C."/>
            <person name="Hou L."/>
            <person name="Andersen J.H."/>
            <person name="Hansen E.H."/>
            <person name="Altermark B."/>
            <person name="Li C."/>
            <person name="Kuhnert E."/>
            <person name="Cox R.J."/>
            <person name="Crous P.W."/>
            <person name="Spatafora J.W."/>
            <person name="Lail K."/>
            <person name="Amirebrahimi M."/>
            <person name="Lipzen A."/>
            <person name="Pangilinan J."/>
            <person name="Andreopoulos W."/>
            <person name="Hayes R.D."/>
            <person name="Ng V."/>
            <person name="Grigoriev I.V."/>
            <person name="Jackson S.A."/>
            <person name="Sutton T.D.S."/>
            <person name="Dobson A.D.W."/>
            <person name="Rama T."/>
        </authorList>
    </citation>
    <scope>NUCLEOTIDE SEQUENCE</scope>
    <source>
        <strain evidence="2">TS7</strain>
    </source>
</reference>
<name>A0A9P7ZKG4_9HYPO</name>